<evidence type="ECO:0000313" key="10">
    <source>
        <dbReference type="EMBL" id="CAB4609516.1"/>
    </source>
</evidence>
<dbReference type="InterPro" id="IPR036250">
    <property type="entry name" value="AcylCo_DH-like_C"/>
</dbReference>
<name>A0A6J6H957_9ZZZZ</name>
<dbReference type="Pfam" id="PF00441">
    <property type="entry name" value="Acyl-CoA_dh_1"/>
    <property type="match status" value="1"/>
</dbReference>
<comment type="similarity">
    <text evidence="2">Belongs to the acyl-CoA dehydrogenase family.</text>
</comment>
<dbReference type="InterPro" id="IPR046373">
    <property type="entry name" value="Acyl-CoA_Oxase/DH_mid-dom_sf"/>
</dbReference>
<dbReference type="EMBL" id="CAEZUX010000019">
    <property type="protein sequence ID" value="CAB4609516.1"/>
    <property type="molecule type" value="Genomic_DNA"/>
</dbReference>
<organism evidence="10">
    <name type="scientific">freshwater metagenome</name>
    <dbReference type="NCBI Taxonomy" id="449393"/>
    <lineage>
        <taxon>unclassified sequences</taxon>
        <taxon>metagenomes</taxon>
        <taxon>ecological metagenomes</taxon>
    </lineage>
</organism>
<dbReference type="GO" id="GO:0033539">
    <property type="term" value="P:fatty acid beta-oxidation using acyl-CoA dehydrogenase"/>
    <property type="evidence" value="ECO:0007669"/>
    <property type="project" value="TreeGrafter"/>
</dbReference>
<feature type="domain" description="Acyl-CoA dehydrogenase/oxidase C-terminal" evidence="7">
    <location>
        <begin position="245"/>
        <end position="392"/>
    </location>
</feature>
<evidence type="ECO:0000256" key="4">
    <source>
        <dbReference type="ARBA" id="ARBA00022630"/>
    </source>
</evidence>
<gene>
    <name evidence="10" type="ORF">UFOPK1874_00326</name>
</gene>
<dbReference type="InterPro" id="IPR009075">
    <property type="entry name" value="AcylCo_DH/oxidase_C"/>
</dbReference>
<keyword evidence="6" id="KW-0560">Oxidoreductase</keyword>
<dbReference type="GO" id="GO:0003995">
    <property type="term" value="F:acyl-CoA dehydrogenase activity"/>
    <property type="evidence" value="ECO:0007669"/>
    <property type="project" value="TreeGrafter"/>
</dbReference>
<dbReference type="Gene3D" id="1.10.540.10">
    <property type="entry name" value="Acyl-CoA dehydrogenase/oxidase, N-terminal domain"/>
    <property type="match status" value="1"/>
</dbReference>
<evidence type="ECO:0000256" key="6">
    <source>
        <dbReference type="ARBA" id="ARBA00023002"/>
    </source>
</evidence>
<evidence type="ECO:0000256" key="5">
    <source>
        <dbReference type="ARBA" id="ARBA00022827"/>
    </source>
</evidence>
<dbReference type="PANTHER" id="PTHR48083">
    <property type="entry name" value="MEDIUM-CHAIN SPECIFIC ACYL-COA DEHYDROGENASE, MITOCHONDRIAL-RELATED"/>
    <property type="match status" value="1"/>
</dbReference>
<keyword evidence="5" id="KW-0274">FAD</keyword>
<comment type="subunit">
    <text evidence="3">Homodimer.</text>
</comment>
<feature type="domain" description="Acyl-CoA dehydrogenase/oxidase N-terminal" evidence="9">
    <location>
        <begin position="8"/>
        <end position="130"/>
    </location>
</feature>
<sequence>MIDFTLAPEHEAVRQKVRDFVDNVIKPAMEPYGHRDNMAPEMHSAYVKDLIELRHKAVEAGLWLPHMPKEVGGMGLGHVALAMVQAEAAKTRVGPWVFNCNAPDEGNMHTLHHWATDEQKEKYLKPLLKGTSSSCFAMTEPEVAGSDPTLIRTNAVKDGDEWIINGHKWFISGARRAKFAILIARTEMDVPPGSRGANTAFLIDLPQKGWNDVREVETMHGSTGHSEIVIEDLRVHDSQILGGRGNGHRLGQYRLGPARLAHCMRWVAQAETALDMMVDRSLNRYSHGSLLAEKQGVQWMIADSAMELYQCKLMILHAAYKIDKGEDFRTEVSMAKHFVANSLNRIIDRAIQVHGALGYSTDTPLANMMQNARWARFADGADEIHQMRIAENTIKAYTDEGTTRKATGDLPL</sequence>
<evidence type="ECO:0000259" key="9">
    <source>
        <dbReference type="Pfam" id="PF02771"/>
    </source>
</evidence>
<protein>
    <submittedName>
        <fullName evidence="10">Unannotated protein</fullName>
    </submittedName>
</protein>
<dbReference type="AlphaFoldDB" id="A0A6J6H957"/>
<evidence type="ECO:0000256" key="3">
    <source>
        <dbReference type="ARBA" id="ARBA00011738"/>
    </source>
</evidence>
<comment type="cofactor">
    <cofactor evidence="1">
        <name>FAD</name>
        <dbReference type="ChEBI" id="CHEBI:57692"/>
    </cofactor>
</comment>
<accession>A0A6J6H957</accession>
<dbReference type="InterPro" id="IPR009100">
    <property type="entry name" value="AcylCoA_DH/oxidase_NM_dom_sf"/>
</dbReference>
<evidence type="ECO:0000256" key="1">
    <source>
        <dbReference type="ARBA" id="ARBA00001974"/>
    </source>
</evidence>
<proteinExistence type="inferred from homology"/>
<dbReference type="Gene3D" id="2.40.110.10">
    <property type="entry name" value="Butyryl-CoA Dehydrogenase, subunit A, domain 2"/>
    <property type="match status" value="1"/>
</dbReference>
<dbReference type="Pfam" id="PF02770">
    <property type="entry name" value="Acyl-CoA_dh_M"/>
    <property type="match status" value="1"/>
</dbReference>
<evidence type="ECO:0000259" key="8">
    <source>
        <dbReference type="Pfam" id="PF02770"/>
    </source>
</evidence>
<dbReference type="Gene3D" id="1.20.140.10">
    <property type="entry name" value="Butyryl-CoA Dehydrogenase, subunit A, domain 3"/>
    <property type="match status" value="1"/>
</dbReference>
<reference evidence="10" key="1">
    <citation type="submission" date="2020-05" db="EMBL/GenBank/DDBJ databases">
        <authorList>
            <person name="Chiriac C."/>
            <person name="Salcher M."/>
            <person name="Ghai R."/>
            <person name="Kavagutti S V."/>
        </authorList>
    </citation>
    <scope>NUCLEOTIDE SEQUENCE</scope>
</reference>
<evidence type="ECO:0000256" key="2">
    <source>
        <dbReference type="ARBA" id="ARBA00009347"/>
    </source>
</evidence>
<dbReference type="InterPro" id="IPR050741">
    <property type="entry name" value="Acyl-CoA_dehydrogenase"/>
</dbReference>
<dbReference type="InterPro" id="IPR006091">
    <property type="entry name" value="Acyl-CoA_Oxase/DH_mid-dom"/>
</dbReference>
<dbReference type="SUPFAM" id="SSF47203">
    <property type="entry name" value="Acyl-CoA dehydrogenase C-terminal domain-like"/>
    <property type="match status" value="1"/>
</dbReference>
<evidence type="ECO:0000259" key="7">
    <source>
        <dbReference type="Pfam" id="PF00441"/>
    </source>
</evidence>
<keyword evidence="4" id="KW-0285">Flavoprotein</keyword>
<dbReference type="SUPFAM" id="SSF56645">
    <property type="entry name" value="Acyl-CoA dehydrogenase NM domain-like"/>
    <property type="match status" value="1"/>
</dbReference>
<dbReference type="PANTHER" id="PTHR48083:SF13">
    <property type="entry name" value="ACYL-COA DEHYDROGENASE FAMILY MEMBER 11"/>
    <property type="match status" value="1"/>
</dbReference>
<dbReference type="Pfam" id="PF02771">
    <property type="entry name" value="Acyl-CoA_dh_N"/>
    <property type="match status" value="1"/>
</dbReference>
<feature type="domain" description="Acyl-CoA oxidase/dehydrogenase middle" evidence="8">
    <location>
        <begin position="135"/>
        <end position="232"/>
    </location>
</feature>
<dbReference type="InterPro" id="IPR037069">
    <property type="entry name" value="AcylCoA_DH/ox_N_sf"/>
</dbReference>
<dbReference type="GO" id="GO:0005737">
    <property type="term" value="C:cytoplasm"/>
    <property type="evidence" value="ECO:0007669"/>
    <property type="project" value="TreeGrafter"/>
</dbReference>
<dbReference type="GO" id="GO:0050660">
    <property type="term" value="F:flavin adenine dinucleotide binding"/>
    <property type="evidence" value="ECO:0007669"/>
    <property type="project" value="InterPro"/>
</dbReference>
<dbReference type="InterPro" id="IPR013786">
    <property type="entry name" value="AcylCoA_DH/ox_N"/>
</dbReference>